<dbReference type="Proteomes" id="UP001062263">
    <property type="component" value="Chromosome"/>
</dbReference>
<evidence type="ECO:0000313" key="3">
    <source>
        <dbReference type="Proteomes" id="UP001062263"/>
    </source>
</evidence>
<keyword evidence="3" id="KW-1185">Reference proteome</keyword>
<evidence type="ECO:0000313" key="2">
    <source>
        <dbReference type="EMBL" id="BDL42603.1"/>
    </source>
</evidence>
<feature type="signal peptide" evidence="1">
    <location>
        <begin position="1"/>
        <end position="18"/>
    </location>
</feature>
<reference evidence="2" key="1">
    <citation type="submission" date="2022-06" db="EMBL/GenBank/DDBJ databases">
        <title>Akkermansia biwalacus sp. nov., an anaerobic mucin-degrading bacterium isolated from human intestine.</title>
        <authorList>
            <person name="Kobayashi Y."/>
            <person name="Inoue S."/>
            <person name="Kawahara T."/>
            <person name="Kohda N."/>
        </authorList>
    </citation>
    <scope>NUCLEOTIDE SEQUENCE</scope>
    <source>
        <strain evidence="2">WON2089</strain>
    </source>
</reference>
<sequence length="307" mass="33994">MKLPGILLAVCWSSALLAASDALPQIAPAGEDEGEKIYVELASLRFQKRNNRHGDDYRVCQMLLRCVFPGSGMLGMERADQDLTVTGSDGTELEITRTELSGFSVKDRPLVGVEVMLEVVLPASDTPRWFELKGNFIFPISEKLEILDFGIVELKESGSTVSMTDPVSVREGMGILDVVDVSKLGKVLMKVTRNKEDKVPHLDKVPGTNWRFMVYSNSIFHPRGFLFHDLDGKRITPRPTFQHMDHGGIGRSYLFDSSVKFVNVEVLYQGTVRWMTIPADLRVGIGGVMPDFPPAPADVAEAGRIAR</sequence>
<accession>A0ABM7ZD51</accession>
<feature type="chain" id="PRO_5045474484" evidence="1">
    <location>
        <begin position="19"/>
        <end position="307"/>
    </location>
</feature>
<protein>
    <submittedName>
        <fullName evidence="2">Uncharacterized protein</fullName>
    </submittedName>
</protein>
<gene>
    <name evidence="2" type="ORF">Abiwalacus_01770</name>
</gene>
<dbReference type="RefSeq" id="WP_215434950.1">
    <property type="nucleotide sequence ID" value="NZ_AP025943.1"/>
</dbReference>
<evidence type="ECO:0000256" key="1">
    <source>
        <dbReference type="SAM" id="SignalP"/>
    </source>
</evidence>
<proteinExistence type="predicted"/>
<name>A0ABM7ZD51_9BACT</name>
<organism evidence="2 3">
    <name type="scientific">Akkermansia biwaensis</name>
    <dbReference type="NCBI Taxonomy" id="2946555"/>
    <lineage>
        <taxon>Bacteria</taxon>
        <taxon>Pseudomonadati</taxon>
        <taxon>Verrucomicrobiota</taxon>
        <taxon>Verrucomicrobiia</taxon>
        <taxon>Verrucomicrobiales</taxon>
        <taxon>Akkermansiaceae</taxon>
        <taxon>Akkermansia</taxon>
    </lineage>
</organism>
<dbReference type="EMBL" id="AP025943">
    <property type="protein sequence ID" value="BDL42603.1"/>
    <property type="molecule type" value="Genomic_DNA"/>
</dbReference>
<keyword evidence="1" id="KW-0732">Signal</keyword>